<feature type="binding site" evidence="6">
    <location>
        <position position="92"/>
    </location>
    <ligand>
        <name>S-adenosyl-L-methionine</name>
        <dbReference type="ChEBI" id="CHEBI:59789"/>
    </ligand>
</feature>
<keyword evidence="1 6" id="KW-0963">Cytoplasm</keyword>
<keyword evidence="4 6" id="KW-0808">Transferase</keyword>
<dbReference type="AlphaFoldDB" id="A0A1A8Y033"/>
<organism evidence="7 8">
    <name type="scientific">Candidatus Propionivibrio aalborgensis</name>
    <dbReference type="NCBI Taxonomy" id="1860101"/>
    <lineage>
        <taxon>Bacteria</taxon>
        <taxon>Pseudomonadati</taxon>
        <taxon>Pseudomonadota</taxon>
        <taxon>Betaproteobacteria</taxon>
        <taxon>Rhodocyclales</taxon>
        <taxon>Rhodocyclaceae</taxon>
        <taxon>Propionivibrio</taxon>
    </lineage>
</organism>
<dbReference type="PIRSF" id="PIRSF003078">
    <property type="entry name" value="GidB"/>
    <property type="match status" value="1"/>
</dbReference>
<name>A0A1A8Y033_9RHOO</name>
<feature type="binding site" evidence="6">
    <location>
        <position position="87"/>
    </location>
    <ligand>
        <name>S-adenosyl-L-methionine</name>
        <dbReference type="ChEBI" id="CHEBI:59789"/>
    </ligand>
</feature>
<dbReference type="Gene3D" id="3.40.50.150">
    <property type="entry name" value="Vaccinia Virus protein VP39"/>
    <property type="match status" value="1"/>
</dbReference>
<dbReference type="CDD" id="cd02440">
    <property type="entry name" value="AdoMet_MTases"/>
    <property type="match status" value="1"/>
</dbReference>
<dbReference type="PANTHER" id="PTHR31760:SF0">
    <property type="entry name" value="S-ADENOSYL-L-METHIONINE-DEPENDENT METHYLTRANSFERASES SUPERFAMILY PROTEIN"/>
    <property type="match status" value="1"/>
</dbReference>
<evidence type="ECO:0000256" key="6">
    <source>
        <dbReference type="HAMAP-Rule" id="MF_00074"/>
    </source>
</evidence>
<dbReference type="EMBL" id="FLQY01000356">
    <property type="protein sequence ID" value="SBT10540.1"/>
    <property type="molecule type" value="Genomic_DNA"/>
</dbReference>
<evidence type="ECO:0000256" key="2">
    <source>
        <dbReference type="ARBA" id="ARBA00022552"/>
    </source>
</evidence>
<keyword evidence="3 6" id="KW-0489">Methyltransferase</keyword>
<keyword evidence="8" id="KW-1185">Reference proteome</keyword>
<evidence type="ECO:0000256" key="5">
    <source>
        <dbReference type="ARBA" id="ARBA00022691"/>
    </source>
</evidence>
<dbReference type="Proteomes" id="UP000199600">
    <property type="component" value="Unassembled WGS sequence"/>
</dbReference>
<evidence type="ECO:0000313" key="8">
    <source>
        <dbReference type="Proteomes" id="UP000199600"/>
    </source>
</evidence>
<dbReference type="InterPro" id="IPR003682">
    <property type="entry name" value="rRNA_ssu_MeTfrase_G"/>
</dbReference>
<protein>
    <recommendedName>
        <fullName evidence="6">Ribosomal RNA small subunit methyltransferase G</fullName>
        <ecNumber evidence="6">2.1.1.170</ecNumber>
    </recommendedName>
    <alternativeName>
        <fullName evidence="6">16S rRNA 7-methylguanosine methyltransferase</fullName>
        <shortName evidence="6">16S rRNA m7G methyltransferase</shortName>
    </alternativeName>
</protein>
<comment type="similarity">
    <text evidence="6">Belongs to the methyltransferase superfamily. RNA methyltransferase RsmG family.</text>
</comment>
<dbReference type="GO" id="GO:0005829">
    <property type="term" value="C:cytosol"/>
    <property type="evidence" value="ECO:0007669"/>
    <property type="project" value="TreeGrafter"/>
</dbReference>
<proteinExistence type="inferred from homology"/>
<evidence type="ECO:0000256" key="4">
    <source>
        <dbReference type="ARBA" id="ARBA00022679"/>
    </source>
</evidence>
<dbReference type="GO" id="GO:0070043">
    <property type="term" value="F:rRNA (guanine-N7-)-methyltransferase activity"/>
    <property type="evidence" value="ECO:0007669"/>
    <property type="project" value="UniProtKB-UniRule"/>
</dbReference>
<dbReference type="EC" id="2.1.1.170" evidence="6"/>
<dbReference type="RefSeq" id="WP_186412120.1">
    <property type="nucleotide sequence ID" value="NZ_FLQY01000356.1"/>
</dbReference>
<dbReference type="Pfam" id="PF02527">
    <property type="entry name" value="GidB"/>
    <property type="match status" value="1"/>
</dbReference>
<sequence>MRHARLPEVRESTRQAVQLGHGLDAMGIEVPGAVQASLLAFAELLCKWNRTYNLTALNDPDKVLSHHLLDSLAVLPYVPPGRLLDVGSGGGMPGIPLAIARPDLHVTLLDSNSKKTAFLQQAMIELTLPNISVHCGRVEQYHPSIGFAAIVSRAFSELADFVGLTRHLLGAGGRWLAMKGVWPHDEIERLPADVRLDVVHRLQVPGVEGERHLVVMRSADAYSSGGS</sequence>
<dbReference type="PANTHER" id="PTHR31760">
    <property type="entry name" value="S-ADENOSYL-L-METHIONINE-DEPENDENT METHYLTRANSFERASES SUPERFAMILY PROTEIN"/>
    <property type="match status" value="1"/>
</dbReference>
<feature type="binding site" evidence="6">
    <location>
        <position position="153"/>
    </location>
    <ligand>
        <name>S-adenosyl-L-methionine</name>
        <dbReference type="ChEBI" id="CHEBI:59789"/>
    </ligand>
</feature>
<accession>A0A1A8Y033</accession>
<keyword evidence="5 6" id="KW-0949">S-adenosyl-L-methionine</keyword>
<gene>
    <name evidence="7" type="primary">gidB</name>
    <name evidence="6" type="synonym">rsmG</name>
    <name evidence="7" type="ORF">PROAA_540002</name>
</gene>
<evidence type="ECO:0000256" key="1">
    <source>
        <dbReference type="ARBA" id="ARBA00022490"/>
    </source>
</evidence>
<keyword evidence="2 6" id="KW-0698">rRNA processing</keyword>
<comment type="function">
    <text evidence="6">Specifically methylates the N7 position of guanine in position 527 of 16S rRNA.</text>
</comment>
<dbReference type="InterPro" id="IPR029063">
    <property type="entry name" value="SAM-dependent_MTases_sf"/>
</dbReference>
<comment type="catalytic activity">
    <reaction evidence="6">
        <text>guanosine(527) in 16S rRNA + S-adenosyl-L-methionine = N(7)-methylguanosine(527) in 16S rRNA + S-adenosyl-L-homocysteine</text>
        <dbReference type="Rhea" id="RHEA:42732"/>
        <dbReference type="Rhea" id="RHEA-COMP:10209"/>
        <dbReference type="Rhea" id="RHEA-COMP:10210"/>
        <dbReference type="ChEBI" id="CHEBI:57856"/>
        <dbReference type="ChEBI" id="CHEBI:59789"/>
        <dbReference type="ChEBI" id="CHEBI:74269"/>
        <dbReference type="ChEBI" id="CHEBI:74480"/>
        <dbReference type="EC" id="2.1.1.170"/>
    </reaction>
</comment>
<dbReference type="NCBIfam" id="TIGR00138">
    <property type="entry name" value="rsmG_gidB"/>
    <property type="match status" value="1"/>
</dbReference>
<dbReference type="SUPFAM" id="SSF53335">
    <property type="entry name" value="S-adenosyl-L-methionine-dependent methyltransferases"/>
    <property type="match status" value="1"/>
</dbReference>
<feature type="binding site" evidence="6">
    <location>
        <begin position="138"/>
        <end position="139"/>
    </location>
    <ligand>
        <name>S-adenosyl-L-methionine</name>
        <dbReference type="ChEBI" id="CHEBI:59789"/>
    </ligand>
</feature>
<comment type="caution">
    <text evidence="6">Lacks conserved residue(s) required for the propagation of feature annotation.</text>
</comment>
<evidence type="ECO:0000313" key="7">
    <source>
        <dbReference type="EMBL" id="SBT10540.1"/>
    </source>
</evidence>
<comment type="subcellular location">
    <subcellularLocation>
        <location evidence="6">Cytoplasm</location>
    </subcellularLocation>
</comment>
<dbReference type="HAMAP" id="MF_00074">
    <property type="entry name" value="16SrRNA_methyltr_G"/>
    <property type="match status" value="1"/>
</dbReference>
<evidence type="ECO:0000256" key="3">
    <source>
        <dbReference type="ARBA" id="ARBA00022603"/>
    </source>
</evidence>
<reference evidence="7 8" key="1">
    <citation type="submission" date="2016-06" db="EMBL/GenBank/DDBJ databases">
        <authorList>
            <person name="Kjaerup R.B."/>
            <person name="Dalgaard T.S."/>
            <person name="Juul-Madsen H.R."/>
        </authorList>
    </citation>
    <scope>NUCLEOTIDE SEQUENCE [LARGE SCALE GENOMIC DNA]</scope>
    <source>
        <strain evidence="7">2</strain>
    </source>
</reference>